<keyword evidence="6" id="KW-0732">Signal</keyword>
<evidence type="ECO:0000256" key="5">
    <source>
        <dbReference type="ARBA" id="ARBA00023049"/>
    </source>
</evidence>
<dbReference type="WBParaSite" id="ACRNAN_scaffold2371.g32494.t1">
    <property type="protein sequence ID" value="ACRNAN_scaffold2371.g32494.t1"/>
    <property type="gene ID" value="ACRNAN_scaffold2371.g32494"/>
</dbReference>
<keyword evidence="8" id="KW-1185">Reference proteome</keyword>
<evidence type="ECO:0000313" key="9">
    <source>
        <dbReference type="WBParaSite" id="ACRNAN_scaffold2371.g32494.t1"/>
    </source>
</evidence>
<protein>
    <submittedName>
        <fullName evidence="9">Peptidase M12A domain-containing protein</fullName>
    </submittedName>
</protein>
<dbReference type="GO" id="GO:0006508">
    <property type="term" value="P:proteolysis"/>
    <property type="evidence" value="ECO:0007669"/>
    <property type="project" value="UniProtKB-KW"/>
</dbReference>
<keyword evidence="3" id="KW-0378">Hydrolase</keyword>
<dbReference type="AlphaFoldDB" id="A0A914DD50"/>
<name>A0A914DD50_9BILA</name>
<dbReference type="Proteomes" id="UP000887540">
    <property type="component" value="Unplaced"/>
</dbReference>
<feature type="domain" description="Peptidase M12A" evidence="7">
    <location>
        <begin position="29"/>
        <end position="228"/>
    </location>
</feature>
<accession>A0A914DD50</accession>
<evidence type="ECO:0000256" key="1">
    <source>
        <dbReference type="ARBA" id="ARBA00022670"/>
    </source>
</evidence>
<evidence type="ECO:0000313" key="8">
    <source>
        <dbReference type="Proteomes" id="UP000887540"/>
    </source>
</evidence>
<dbReference type="GO" id="GO:0004222">
    <property type="term" value="F:metalloendopeptidase activity"/>
    <property type="evidence" value="ECO:0007669"/>
    <property type="project" value="InterPro"/>
</dbReference>
<feature type="signal peptide" evidence="6">
    <location>
        <begin position="1"/>
        <end position="16"/>
    </location>
</feature>
<evidence type="ECO:0000259" key="7">
    <source>
        <dbReference type="Pfam" id="PF01400"/>
    </source>
</evidence>
<dbReference type="PANTHER" id="PTHR10127:SF780">
    <property type="entry name" value="METALLOENDOPEPTIDASE"/>
    <property type="match status" value="1"/>
</dbReference>
<dbReference type="PANTHER" id="PTHR10127">
    <property type="entry name" value="DISCOIDIN, CUB, EGF, LAMININ , AND ZINC METALLOPROTEASE DOMAIN CONTAINING"/>
    <property type="match status" value="1"/>
</dbReference>
<dbReference type="Gene3D" id="3.40.390.10">
    <property type="entry name" value="Collagenase (Catalytic Domain)"/>
    <property type="match status" value="1"/>
</dbReference>
<sequence length="229" mass="26251">MKKFFIFASIFFLASADDEYATNFIADMKWNSKFVKYGLAGGNVDELRALVQFTLDKFKNVFGTLITWEEDTDLNHLAKYDRYVLFSLAKHGCGTAFPGNYGPSMIVLARQPCSVDIGMAQILKVLGFTTVHKRADRDHHIRILWDNIPPTLVPYYEKFAPLMNTTKIEFKTYDLCSVLHPPAYTYYAYDVNKPIFEPIDISKMECVNGTKNDRKVSNNDIAQFKAMYS</sequence>
<evidence type="ECO:0000256" key="6">
    <source>
        <dbReference type="SAM" id="SignalP"/>
    </source>
</evidence>
<evidence type="ECO:0000256" key="3">
    <source>
        <dbReference type="ARBA" id="ARBA00022801"/>
    </source>
</evidence>
<feature type="chain" id="PRO_5038123321" evidence="6">
    <location>
        <begin position="17"/>
        <end position="229"/>
    </location>
</feature>
<dbReference type="GO" id="GO:0046872">
    <property type="term" value="F:metal ion binding"/>
    <property type="evidence" value="ECO:0007669"/>
    <property type="project" value="UniProtKB-KW"/>
</dbReference>
<evidence type="ECO:0000256" key="4">
    <source>
        <dbReference type="ARBA" id="ARBA00022833"/>
    </source>
</evidence>
<evidence type="ECO:0000256" key="2">
    <source>
        <dbReference type="ARBA" id="ARBA00022723"/>
    </source>
</evidence>
<dbReference type="InterPro" id="IPR024079">
    <property type="entry name" value="MetalloPept_cat_dom_sf"/>
</dbReference>
<dbReference type="SUPFAM" id="SSF55486">
    <property type="entry name" value="Metalloproteases ('zincins'), catalytic domain"/>
    <property type="match status" value="1"/>
</dbReference>
<keyword evidence="5" id="KW-0482">Metalloprotease</keyword>
<reference evidence="9" key="1">
    <citation type="submission" date="2022-11" db="UniProtKB">
        <authorList>
            <consortium name="WormBaseParasite"/>
        </authorList>
    </citation>
    <scope>IDENTIFICATION</scope>
</reference>
<keyword evidence="2" id="KW-0479">Metal-binding</keyword>
<keyword evidence="4" id="KW-0862">Zinc</keyword>
<organism evidence="8 9">
    <name type="scientific">Acrobeloides nanus</name>
    <dbReference type="NCBI Taxonomy" id="290746"/>
    <lineage>
        <taxon>Eukaryota</taxon>
        <taxon>Metazoa</taxon>
        <taxon>Ecdysozoa</taxon>
        <taxon>Nematoda</taxon>
        <taxon>Chromadorea</taxon>
        <taxon>Rhabditida</taxon>
        <taxon>Tylenchina</taxon>
        <taxon>Cephalobomorpha</taxon>
        <taxon>Cephaloboidea</taxon>
        <taxon>Cephalobidae</taxon>
        <taxon>Acrobeloides</taxon>
    </lineage>
</organism>
<keyword evidence="1" id="KW-0645">Protease</keyword>
<dbReference type="InterPro" id="IPR001506">
    <property type="entry name" value="Peptidase_M12A"/>
</dbReference>
<proteinExistence type="predicted"/>
<dbReference type="Pfam" id="PF01400">
    <property type="entry name" value="Astacin"/>
    <property type="match status" value="1"/>
</dbReference>